<gene>
    <name evidence="3" type="ORF">MUN33_04290</name>
</gene>
<dbReference type="GO" id="GO:0016042">
    <property type="term" value="P:lipid catabolic process"/>
    <property type="evidence" value="ECO:0007669"/>
    <property type="project" value="InterPro"/>
</dbReference>
<dbReference type="Gene3D" id="3.40.50.1820">
    <property type="entry name" value="alpha/beta hydrolase"/>
    <property type="match status" value="1"/>
</dbReference>
<dbReference type="PIRSF" id="PIRSF029171">
    <property type="entry name" value="Esterase_LipA"/>
    <property type="match status" value="1"/>
</dbReference>
<feature type="signal peptide" evidence="2">
    <location>
        <begin position="1"/>
        <end position="24"/>
    </location>
</feature>
<dbReference type="PANTHER" id="PTHR34853">
    <property type="match status" value="1"/>
</dbReference>
<dbReference type="InterPro" id="IPR005152">
    <property type="entry name" value="Lipase_secreted"/>
</dbReference>
<feature type="chain" id="PRO_5040934071" evidence="2">
    <location>
        <begin position="25"/>
        <end position="454"/>
    </location>
</feature>
<dbReference type="Gene3D" id="1.10.260.130">
    <property type="match status" value="1"/>
</dbReference>
<dbReference type="Pfam" id="PF03583">
    <property type="entry name" value="LIP"/>
    <property type="match status" value="1"/>
</dbReference>
<keyword evidence="2" id="KW-0732">Signal</keyword>
<evidence type="ECO:0000256" key="2">
    <source>
        <dbReference type="SAM" id="SignalP"/>
    </source>
</evidence>
<evidence type="ECO:0000256" key="1">
    <source>
        <dbReference type="SAM" id="MobiDB-lite"/>
    </source>
</evidence>
<dbReference type="InterPro" id="IPR029058">
    <property type="entry name" value="AB_hydrolase_fold"/>
</dbReference>
<dbReference type="SUPFAM" id="SSF53474">
    <property type="entry name" value="alpha/beta-Hydrolases"/>
    <property type="match status" value="1"/>
</dbReference>
<evidence type="ECO:0000313" key="4">
    <source>
        <dbReference type="Proteomes" id="UP001139207"/>
    </source>
</evidence>
<accession>A0A9X2AYQ8</accession>
<keyword evidence="4" id="KW-1185">Reference proteome</keyword>
<dbReference type="EMBL" id="JALIEA010000011">
    <property type="protein sequence ID" value="MCJ7857938.1"/>
    <property type="molecule type" value="Genomic_DNA"/>
</dbReference>
<dbReference type="Proteomes" id="UP001139207">
    <property type="component" value="Unassembled WGS sequence"/>
</dbReference>
<comment type="caution">
    <text evidence="3">The sequence shown here is derived from an EMBL/GenBank/DDBJ whole genome shotgun (WGS) entry which is preliminary data.</text>
</comment>
<feature type="region of interest" description="Disordered" evidence="1">
    <location>
        <begin position="31"/>
        <end position="63"/>
    </location>
</feature>
<organism evidence="3 4">
    <name type="scientific">Corynebacterium kalidii</name>
    <dbReference type="NCBI Taxonomy" id="2931982"/>
    <lineage>
        <taxon>Bacteria</taxon>
        <taxon>Bacillati</taxon>
        <taxon>Actinomycetota</taxon>
        <taxon>Actinomycetes</taxon>
        <taxon>Mycobacteriales</taxon>
        <taxon>Corynebacteriaceae</taxon>
        <taxon>Corynebacterium</taxon>
    </lineage>
</organism>
<dbReference type="GO" id="GO:0004806">
    <property type="term" value="F:triacylglycerol lipase activity"/>
    <property type="evidence" value="ECO:0007669"/>
    <property type="project" value="InterPro"/>
</dbReference>
<dbReference type="RefSeq" id="WP_244803671.1">
    <property type="nucleotide sequence ID" value="NZ_JALIEA010000011.1"/>
</dbReference>
<dbReference type="AlphaFoldDB" id="A0A9X2AYQ8"/>
<dbReference type="InterPro" id="IPR006311">
    <property type="entry name" value="TAT_signal"/>
</dbReference>
<dbReference type="PANTHER" id="PTHR34853:SF1">
    <property type="entry name" value="LIPASE 5"/>
    <property type="match status" value="1"/>
</dbReference>
<proteinExistence type="predicted"/>
<evidence type="ECO:0000313" key="3">
    <source>
        <dbReference type="EMBL" id="MCJ7857938.1"/>
    </source>
</evidence>
<dbReference type="PROSITE" id="PS51318">
    <property type="entry name" value="TAT"/>
    <property type="match status" value="1"/>
</dbReference>
<name>A0A9X2AYQ8_9CORY</name>
<sequence length="454" mass="47504">MTYLTRRMLTRAAALSTAAAVAFATVATGTAAPGSTLGPDDIPGLSWPPPAGAPSPDTDPFYQPPETLPARPGELIRAQDAPQLLDLAGDGGPGSAERILYTSTTEDGDRVATSGTVLKASGTWHGKGPAPTLVYTPGTRGSGDLCAPSRSSFQLFGVDTGNGALNVNYEYPFHAAASALGMNVVVVDLIGLGTPGQHTYVNNPEQGQATLDAARAGLSRLGLPADSPVGFFGYSQGGGAAAAAAEMASSYAPELNVKGTFAGAPPADLLEVVDAVDDHAITGVLGYALNGALERHPELAPLKDKYFNDRGKEFLADTRDRCIADSIARWGLTDTRTLTTDGRSFGEIARDDDRLRSVLESYRLGSTYTDVNAPIMIANGRNDDTIPWQQARDTAARYCEAGGTVQFVTDPLPSILPKSAINHAVPMLTTAGPAMTYMVDRFNDRPAPSNCGRF</sequence>
<reference evidence="3" key="1">
    <citation type="submission" date="2022-04" db="EMBL/GenBank/DDBJ databases">
        <title>Corynebacterium kalidii LD5P10.</title>
        <authorList>
            <person name="Sun J.Q."/>
        </authorList>
    </citation>
    <scope>NUCLEOTIDE SEQUENCE</scope>
    <source>
        <strain evidence="3">LD5P10</strain>
    </source>
</reference>
<protein>
    <submittedName>
        <fullName evidence="3">Lipase family protein</fullName>
    </submittedName>
</protein>